<feature type="transmembrane region" description="Helical" evidence="13">
    <location>
        <begin position="327"/>
        <end position="349"/>
    </location>
</feature>
<dbReference type="PROSITE" id="PS50262">
    <property type="entry name" value="G_PROTEIN_RECEP_F1_2"/>
    <property type="match status" value="1"/>
</dbReference>
<dbReference type="GO" id="GO:0005886">
    <property type="term" value="C:plasma membrane"/>
    <property type="evidence" value="ECO:0007669"/>
    <property type="project" value="UniProtKB-SubCell"/>
</dbReference>
<name>A0A8J9Z9I8_BRALA</name>
<evidence type="ECO:0000256" key="9">
    <source>
        <dbReference type="ARBA" id="ARBA00023180"/>
    </source>
</evidence>
<evidence type="ECO:0000256" key="6">
    <source>
        <dbReference type="ARBA" id="ARBA00023136"/>
    </source>
</evidence>
<feature type="transmembrane region" description="Helical" evidence="13">
    <location>
        <begin position="287"/>
        <end position="307"/>
    </location>
</feature>
<evidence type="ECO:0000256" key="8">
    <source>
        <dbReference type="ARBA" id="ARBA00023170"/>
    </source>
</evidence>
<evidence type="ECO:0000256" key="13">
    <source>
        <dbReference type="SAM" id="Phobius"/>
    </source>
</evidence>
<sequence>MGNETKYLFGEDFNISSDEILSKQMLDSLYDDIPSFLPDDGLPRPNSSTCGDYCPEPEELLDASLHFRVALGIIYIIILLVCGVGNLVLLMILSKYRQARTKTNMLIANLAASDFIVAVLCIPFDLDYYVFKEKAWTFGATWCKLVNYIRMVSLYVSTNALLVIGAERYYCIFFPTRRRIGKKGAVFMSLLVWAISVLIAVPSALYSDVMPYLNRQGAMFCGQFWTIAMERQTKAYFVVVITLQFILPVIALSYCYLAIVWKVYTRERPGVMTAMQRDNLNKSKKKTLKLVFMLFMFIACWSPYYIYTYIRDFHAHILANSHLNTNLFYAVEAAAMGNSVINTFFNIILNKNLLSFVRPLFRMINEKYLRAVMSTSSSDNNVTSSLRGDHPIHRARGYRVVARLASRESHPRRLNSTRQVPTARGRPEQQPDLIVGLELLTKNSPSCAHRNEKKYLFMETSV</sequence>
<dbReference type="GO" id="GO:0008188">
    <property type="term" value="F:neuropeptide receptor activity"/>
    <property type="evidence" value="ECO:0007669"/>
    <property type="project" value="TreeGrafter"/>
</dbReference>
<comment type="subcellular location">
    <subcellularLocation>
        <location evidence="1">Cell membrane</location>
        <topology evidence="1">Multi-pass membrane protein</topology>
    </subcellularLocation>
</comment>
<feature type="transmembrane region" description="Helical" evidence="13">
    <location>
        <begin position="69"/>
        <end position="93"/>
    </location>
</feature>
<keyword evidence="16" id="KW-1185">Reference proteome</keyword>
<evidence type="ECO:0000256" key="1">
    <source>
        <dbReference type="ARBA" id="ARBA00004651"/>
    </source>
</evidence>
<organism evidence="15 16">
    <name type="scientific">Branchiostoma lanceolatum</name>
    <name type="common">Common lancelet</name>
    <name type="synonym">Amphioxus lanceolatum</name>
    <dbReference type="NCBI Taxonomy" id="7740"/>
    <lineage>
        <taxon>Eukaryota</taxon>
        <taxon>Metazoa</taxon>
        <taxon>Chordata</taxon>
        <taxon>Cephalochordata</taxon>
        <taxon>Leptocardii</taxon>
        <taxon>Amphioxiformes</taxon>
        <taxon>Branchiostomatidae</taxon>
        <taxon>Branchiostoma</taxon>
    </lineage>
</organism>
<dbReference type="FunFam" id="1.20.1070.10:FF:000069">
    <property type="entry name" value="Prokineticin receptor 2"/>
    <property type="match status" value="1"/>
</dbReference>
<dbReference type="InterPro" id="IPR017452">
    <property type="entry name" value="GPCR_Rhodpsn_7TM"/>
</dbReference>
<dbReference type="PANTHER" id="PTHR24238:SF74">
    <property type="entry name" value="PROKINETICIN RECEPTOR 2"/>
    <property type="match status" value="1"/>
</dbReference>
<feature type="transmembrane region" description="Helical" evidence="13">
    <location>
        <begin position="235"/>
        <end position="259"/>
    </location>
</feature>
<feature type="region of interest" description="Disordered" evidence="12">
    <location>
        <begin position="407"/>
        <end position="428"/>
    </location>
</feature>
<dbReference type="EMBL" id="OV696703">
    <property type="protein sequence ID" value="CAH1250188.1"/>
    <property type="molecule type" value="Genomic_DNA"/>
</dbReference>
<keyword evidence="2" id="KW-1003">Cell membrane</keyword>
<feature type="transmembrane region" description="Helical" evidence="13">
    <location>
        <begin position="105"/>
        <end position="125"/>
    </location>
</feature>
<evidence type="ECO:0000313" key="16">
    <source>
        <dbReference type="Proteomes" id="UP000838412"/>
    </source>
</evidence>
<comment type="similarity">
    <text evidence="11">Belongs to the G-protein coupled receptor 1 family.</text>
</comment>
<dbReference type="Pfam" id="PF00001">
    <property type="entry name" value="7tm_1"/>
    <property type="match status" value="1"/>
</dbReference>
<keyword evidence="5 11" id="KW-0297">G-protein coupled receptor</keyword>
<evidence type="ECO:0000256" key="7">
    <source>
        <dbReference type="ARBA" id="ARBA00023157"/>
    </source>
</evidence>
<gene>
    <name evidence="15" type="primary">PROKR2</name>
    <name evidence="15" type="ORF">BLAG_LOCUS11033</name>
</gene>
<evidence type="ECO:0000313" key="15">
    <source>
        <dbReference type="EMBL" id="CAH1250188.1"/>
    </source>
</evidence>
<evidence type="ECO:0000256" key="5">
    <source>
        <dbReference type="ARBA" id="ARBA00023040"/>
    </source>
</evidence>
<evidence type="ECO:0000256" key="2">
    <source>
        <dbReference type="ARBA" id="ARBA00022475"/>
    </source>
</evidence>
<dbReference type="PRINTS" id="PR00237">
    <property type="entry name" value="GPCRRHODOPSN"/>
</dbReference>
<feature type="domain" description="G-protein coupled receptors family 1 profile" evidence="14">
    <location>
        <begin position="85"/>
        <end position="346"/>
    </location>
</feature>
<accession>A0A8J9Z9I8</accession>
<keyword evidence="6 13" id="KW-0472">Membrane</keyword>
<proteinExistence type="inferred from homology"/>
<dbReference type="SUPFAM" id="SSF81321">
    <property type="entry name" value="Family A G protein-coupled receptor-like"/>
    <property type="match status" value="1"/>
</dbReference>
<dbReference type="InterPro" id="IPR000276">
    <property type="entry name" value="GPCR_Rhodpsn"/>
</dbReference>
<keyword evidence="10 11" id="KW-0807">Transducer</keyword>
<evidence type="ECO:0000256" key="11">
    <source>
        <dbReference type="RuleBase" id="RU000688"/>
    </source>
</evidence>
<dbReference type="OrthoDB" id="9946013at2759"/>
<evidence type="ECO:0000256" key="4">
    <source>
        <dbReference type="ARBA" id="ARBA00022989"/>
    </source>
</evidence>
<keyword evidence="3 11" id="KW-0812">Transmembrane</keyword>
<keyword evidence="4 13" id="KW-1133">Transmembrane helix</keyword>
<keyword evidence="9" id="KW-0325">Glycoprotein</keyword>
<dbReference type="Proteomes" id="UP000838412">
    <property type="component" value="Chromosome 18"/>
</dbReference>
<protein>
    <submittedName>
        <fullName evidence="15">PROKR2 protein</fullName>
    </submittedName>
</protein>
<dbReference type="AlphaFoldDB" id="A0A8J9Z9I8"/>
<evidence type="ECO:0000256" key="3">
    <source>
        <dbReference type="ARBA" id="ARBA00022692"/>
    </source>
</evidence>
<keyword evidence="8 11" id="KW-0675">Receptor</keyword>
<dbReference type="Gene3D" id="1.20.1070.10">
    <property type="entry name" value="Rhodopsin 7-helix transmembrane proteins"/>
    <property type="match status" value="1"/>
</dbReference>
<evidence type="ECO:0000256" key="12">
    <source>
        <dbReference type="SAM" id="MobiDB-lite"/>
    </source>
</evidence>
<feature type="transmembrane region" description="Helical" evidence="13">
    <location>
        <begin position="185"/>
        <end position="206"/>
    </location>
</feature>
<keyword evidence="7" id="KW-1015">Disulfide bond</keyword>
<evidence type="ECO:0000256" key="10">
    <source>
        <dbReference type="ARBA" id="ARBA00023224"/>
    </source>
</evidence>
<evidence type="ECO:0000259" key="14">
    <source>
        <dbReference type="PROSITE" id="PS50262"/>
    </source>
</evidence>
<dbReference type="PROSITE" id="PS00237">
    <property type="entry name" value="G_PROTEIN_RECEP_F1_1"/>
    <property type="match status" value="1"/>
</dbReference>
<feature type="transmembrane region" description="Helical" evidence="13">
    <location>
        <begin position="145"/>
        <end position="164"/>
    </location>
</feature>
<reference evidence="15" key="1">
    <citation type="submission" date="2022-01" db="EMBL/GenBank/DDBJ databases">
        <authorList>
            <person name="Braso-Vives M."/>
        </authorList>
    </citation>
    <scope>NUCLEOTIDE SEQUENCE</scope>
</reference>
<dbReference type="PANTHER" id="PTHR24238">
    <property type="entry name" value="G-PROTEIN COUPLED RECEPTOR"/>
    <property type="match status" value="1"/>
</dbReference>